<proteinExistence type="predicted"/>
<sequence length="417" mass="47177">MKKNWSLLDTRIFSIYSLSYRAHLVMFSAVHDQVKRFFHDDDAEEQKVKVFVVVGLGFLFVSLRVNPIQFGKNLIRKTRLYVLAVSHLVLSNEKKGLKALQKEMDFDEETIKSQSTLKGTRTIYFLRHGESQWNYVFNRGFGVSFPLRLARGLVMELMCLFNARNSFFVDAPLSDRGLEQVEELRKFLNKVNDPFLTDAEVAALRSKHVDVLRADAAKGEKLSKKSIIVTSNLRRAAHTAAIAFMDRFERTKEKLFVNDALQEMARNVDAFALAGEAFDAVPYTGITNVAKDKGTLNTIVEETVKFDVESNAGNKGIGRRGATDCLRFAHWATSPSAVPKECEAIIATGHSIYFKEFFKLFLPSASKHDAKSKKIVNCGVIAFELKKYEHEKKGVFYSIDENSIETVYGGFVQKGKH</sequence>
<dbReference type="SUPFAM" id="SSF53254">
    <property type="entry name" value="Phosphoglycerate mutase-like"/>
    <property type="match status" value="1"/>
</dbReference>
<dbReference type="PANTHER" id="PTHR48100:SF33">
    <property type="entry name" value="PEPTIDASE S54 RHOMBOID DOMAIN-CONTAINING PROTEIN"/>
    <property type="match status" value="1"/>
</dbReference>
<accession>K8EQF7</accession>
<dbReference type="GO" id="GO:0016791">
    <property type="term" value="F:phosphatase activity"/>
    <property type="evidence" value="ECO:0007669"/>
    <property type="project" value="TreeGrafter"/>
</dbReference>
<dbReference type="OrthoDB" id="496981at2759"/>
<evidence type="ECO:0000313" key="2">
    <source>
        <dbReference type="Proteomes" id="UP000198341"/>
    </source>
</evidence>
<keyword evidence="2" id="KW-1185">Reference proteome</keyword>
<dbReference type="InterPro" id="IPR029033">
    <property type="entry name" value="His_PPase_superfam"/>
</dbReference>
<dbReference type="KEGG" id="bpg:Bathy16g02170"/>
<dbReference type="InterPro" id="IPR050275">
    <property type="entry name" value="PGM_Phosphatase"/>
</dbReference>
<evidence type="ECO:0008006" key="3">
    <source>
        <dbReference type="Google" id="ProtNLM"/>
    </source>
</evidence>
<organism evidence="1 2">
    <name type="scientific">Bathycoccus prasinos</name>
    <dbReference type="NCBI Taxonomy" id="41875"/>
    <lineage>
        <taxon>Eukaryota</taxon>
        <taxon>Viridiplantae</taxon>
        <taxon>Chlorophyta</taxon>
        <taxon>Mamiellophyceae</taxon>
        <taxon>Mamiellales</taxon>
        <taxon>Bathycoccaceae</taxon>
        <taxon>Bathycoccus</taxon>
    </lineage>
</organism>
<name>K8EQF7_9CHLO</name>
<gene>
    <name evidence="1" type="ordered locus">Bathy16g02170</name>
</gene>
<dbReference type="GeneID" id="19011275"/>
<dbReference type="PANTHER" id="PTHR48100">
    <property type="entry name" value="BROAD-SPECIFICITY PHOSPHATASE YOR283W-RELATED"/>
    <property type="match status" value="1"/>
</dbReference>
<dbReference type="Proteomes" id="UP000198341">
    <property type="component" value="Chromosome 16"/>
</dbReference>
<dbReference type="AlphaFoldDB" id="K8EQF7"/>
<dbReference type="EMBL" id="FO082263">
    <property type="protein sequence ID" value="CCO20286.1"/>
    <property type="molecule type" value="Genomic_DNA"/>
</dbReference>
<reference evidence="1 2" key="1">
    <citation type="submission" date="2011-10" db="EMBL/GenBank/DDBJ databases">
        <authorList>
            <person name="Genoscope - CEA"/>
        </authorList>
    </citation>
    <scope>NUCLEOTIDE SEQUENCE [LARGE SCALE GENOMIC DNA]</scope>
    <source>
        <strain evidence="1 2">RCC 1105</strain>
    </source>
</reference>
<dbReference type="GO" id="GO:0005829">
    <property type="term" value="C:cytosol"/>
    <property type="evidence" value="ECO:0007669"/>
    <property type="project" value="TreeGrafter"/>
</dbReference>
<dbReference type="Gene3D" id="3.40.50.1240">
    <property type="entry name" value="Phosphoglycerate mutase-like"/>
    <property type="match status" value="1"/>
</dbReference>
<dbReference type="CDD" id="cd07040">
    <property type="entry name" value="HP"/>
    <property type="match status" value="1"/>
</dbReference>
<dbReference type="RefSeq" id="XP_007508669.1">
    <property type="nucleotide sequence ID" value="XM_007508607.1"/>
</dbReference>
<evidence type="ECO:0000313" key="1">
    <source>
        <dbReference type="EMBL" id="CCO20286.1"/>
    </source>
</evidence>
<protein>
    <recommendedName>
        <fullName evidence="3">Phosphoglycerate mutase family protein</fullName>
    </recommendedName>
</protein>
<dbReference type="eggNOG" id="ENOG502RZPE">
    <property type="taxonomic scope" value="Eukaryota"/>
</dbReference>